<dbReference type="InterPro" id="IPR011001">
    <property type="entry name" value="Saposin-like"/>
</dbReference>
<evidence type="ECO:0000259" key="1">
    <source>
        <dbReference type="PROSITE" id="PS50015"/>
    </source>
</evidence>
<evidence type="ECO:0000313" key="3">
    <source>
        <dbReference type="Proteomes" id="UP000286415"/>
    </source>
</evidence>
<dbReference type="SMART" id="SM00741">
    <property type="entry name" value="SapB"/>
    <property type="match status" value="2"/>
</dbReference>
<proteinExistence type="predicted"/>
<dbReference type="OrthoDB" id="6236900at2759"/>
<dbReference type="AlphaFoldDB" id="A0A419PMM2"/>
<dbReference type="InParanoid" id="A0A419PMM2"/>
<reference evidence="2 3" key="1">
    <citation type="journal article" date="2018" name="Biotechnol. Adv.">
        <title>Improved genomic resources and new bioinformatic workflow for the carcinogenic parasite Clonorchis sinensis: Biotechnological implications.</title>
        <authorList>
            <person name="Wang D."/>
            <person name="Korhonen P.K."/>
            <person name="Gasser R.B."/>
            <person name="Young N.D."/>
        </authorList>
    </citation>
    <scope>NUCLEOTIDE SEQUENCE [LARGE SCALE GENOMIC DNA]</scope>
    <source>
        <strain evidence="2">Cs-k2</strain>
    </source>
</reference>
<keyword evidence="3" id="KW-1185">Reference proteome</keyword>
<evidence type="ECO:0000313" key="2">
    <source>
        <dbReference type="EMBL" id="KAG5451001.1"/>
    </source>
</evidence>
<dbReference type="Gene3D" id="1.10.225.10">
    <property type="entry name" value="Saposin-like"/>
    <property type="match status" value="2"/>
</dbReference>
<dbReference type="PROSITE" id="PS50015">
    <property type="entry name" value="SAP_B"/>
    <property type="match status" value="2"/>
</dbReference>
<reference evidence="2 3" key="2">
    <citation type="journal article" date="2021" name="Genomics">
        <title>High-quality reference genome for Clonorchis sinensis.</title>
        <authorList>
            <person name="Young N.D."/>
            <person name="Stroehlein A.J."/>
            <person name="Kinkar L."/>
            <person name="Wang T."/>
            <person name="Sohn W.M."/>
            <person name="Chang B.C.H."/>
            <person name="Kaur P."/>
            <person name="Weisz D."/>
            <person name="Dudchenko O."/>
            <person name="Aiden E.L."/>
            <person name="Korhonen P.K."/>
            <person name="Gasser R.B."/>
        </authorList>
    </citation>
    <scope>NUCLEOTIDE SEQUENCE [LARGE SCALE GENOMIC DNA]</scope>
    <source>
        <strain evidence="2">Cs-k2</strain>
    </source>
</reference>
<dbReference type="EMBL" id="NIRI02000042">
    <property type="protein sequence ID" value="KAG5451001.1"/>
    <property type="molecule type" value="Genomic_DNA"/>
</dbReference>
<feature type="domain" description="Saposin B-type" evidence="1">
    <location>
        <begin position="41"/>
        <end position="120"/>
    </location>
</feature>
<organism evidence="2 3">
    <name type="scientific">Clonorchis sinensis</name>
    <name type="common">Chinese liver fluke</name>
    <dbReference type="NCBI Taxonomy" id="79923"/>
    <lineage>
        <taxon>Eukaryota</taxon>
        <taxon>Metazoa</taxon>
        <taxon>Spiralia</taxon>
        <taxon>Lophotrochozoa</taxon>
        <taxon>Platyhelminthes</taxon>
        <taxon>Trematoda</taxon>
        <taxon>Digenea</taxon>
        <taxon>Opisthorchiida</taxon>
        <taxon>Opisthorchiata</taxon>
        <taxon>Opisthorchiidae</taxon>
        <taxon>Clonorchis</taxon>
    </lineage>
</organism>
<accession>A0A419PMM2</accession>
<protein>
    <recommendedName>
        <fullName evidence="1">Saposin B-type domain-containing protein</fullName>
    </recommendedName>
</protein>
<feature type="domain" description="Saposin B-type" evidence="1">
    <location>
        <begin position="121"/>
        <end position="201"/>
    </location>
</feature>
<comment type="caution">
    <text evidence="2">The sequence shown here is derived from an EMBL/GenBank/DDBJ whole genome shotgun (WGS) entry which is preliminary data.</text>
</comment>
<dbReference type="Proteomes" id="UP000286415">
    <property type="component" value="Unassembled WGS sequence"/>
</dbReference>
<name>A0A419PMM2_CLOSI</name>
<gene>
    <name evidence="2" type="ORF">CSKR_105245</name>
</gene>
<dbReference type="InterPro" id="IPR008139">
    <property type="entry name" value="SaposinB_dom"/>
</dbReference>
<sequence>MLGGSLCAVLCWLVLAESSDTEPIQKGLYNQGRTELVVNSGALACLTCQVTIGGAKISIESNVTRDWILYKLTLPCAQLGAYNQTCADITKDVVYFAFNTMKNLTASQICALFNVCRDTPKINFCPLCIDTVSHIKSVVFSEPVIQQVISFADGICRSHPATFLICRVVMMEVVINVVKHLRVTFNPVKICQNAHYCQSVAPI</sequence>
<dbReference type="SUPFAM" id="SSF47862">
    <property type="entry name" value="Saposin"/>
    <property type="match status" value="2"/>
</dbReference>